<dbReference type="InterPro" id="IPR011990">
    <property type="entry name" value="TPR-like_helical_dom_sf"/>
</dbReference>
<dbReference type="OrthoDB" id="9991317at2759"/>
<dbReference type="Proteomes" id="UP000775872">
    <property type="component" value="Unassembled WGS sequence"/>
</dbReference>
<feature type="compositionally biased region" description="Polar residues" evidence="1">
    <location>
        <begin position="306"/>
        <end position="320"/>
    </location>
</feature>
<dbReference type="Gene3D" id="1.25.40.10">
    <property type="entry name" value="Tetratricopeptide repeat domain"/>
    <property type="match status" value="1"/>
</dbReference>
<comment type="caution">
    <text evidence="3">The sequence shown here is derived from an EMBL/GenBank/DDBJ whole genome shotgun (WGS) entry which is preliminary data.</text>
</comment>
<evidence type="ECO:0000256" key="1">
    <source>
        <dbReference type="SAM" id="MobiDB-lite"/>
    </source>
</evidence>
<accession>A0A9N9ZFZ0</accession>
<proteinExistence type="predicted"/>
<evidence type="ECO:0000313" key="3">
    <source>
        <dbReference type="EMBL" id="CAH0054873.1"/>
    </source>
</evidence>
<reference evidence="3" key="1">
    <citation type="submission" date="2021-10" db="EMBL/GenBank/DDBJ databases">
        <authorList>
            <person name="Piombo E."/>
        </authorList>
    </citation>
    <scope>NUCLEOTIDE SEQUENCE</scope>
</reference>
<feature type="domain" description="CHAT" evidence="2">
    <location>
        <begin position="835"/>
        <end position="1117"/>
    </location>
</feature>
<sequence>MAENTDSFESLPDGGLQIESIKFESDGPGRDDGGNSSSSRPPFLRITIQTGPLQRLALETTSHNQGPIKFTVGSFIGGLADAEGPSGGPYETQETSRDPEEARFTNLCRHEGEDGRTTLRFTHSWPLPDHDNDRRSIDDAPADASAWLEAPEGAPEIRLGIYTKAKTSRSGSDDGIFFMDAKLYYDPDKGVSLMHFDIKELSAPYFRVAQPEYQLCFEGRQGLGFDIAQLPEGLDPGSVQTNKTNQVNSLTYNIWVHLSKQLQFALSQTTAHAKSALRLVSHEPDASSSEPSSSAARMQSIGGPRINNTTEAKFDSNSSHGRGHEIQEACHVISNMSSFANDDRHSQASELNLRFQESGSMDDLHQSIELSSLVLQHSDIKDPKYGLYLNLYAGSLNTRHAWTGSISDLMTGGTLMAKYLDSCYERVVKGAVPFYNHSCIVLSDCQISYYKAFQTQDLKPLDTAILFAELAIRKTPEGDSSLSNSLSKLASALVMRYKVTGKADDLTRAVEEAEKSVKISPAPFELSVLAEARGLRFEQDHQEKGLDQAIDEMGKALKLTGDDGVNRGSILADLADLHGRRFETKGASQDFDTRISLLMEGCECLSWTPIDRIQSARIAGHMCAEAGQWKRASDCLNKASELFPLLSSHAVLEKDTQRLLPTIRGLASYTAAAALNAGMDAATVLPLLEMGRGALNNRLMDIRSDLTDLFEDHPDLAGSFVELRQKLNQTPATDLTEAKTSSRWRFRTNQEMKELLDTIRQQDKYHRFNLPQTAEEITSTASKGPLIVVNSSTWRCDAFLVDENKGIRLKELPDLTVAEMDRRFGNGIQSLKDPETLAWLWRCLCLPCLETLGFDKPLDSNWRRVWWIPTNGLDRVPLHAAGIFEAGRRDSVLDRVVSSYASSIRALQYARRALPMQPSNDPVSKNAVLVSVPVADPEGKTYRPLGNVVSEMTIVKSGCRKLSLDVIELEPEPKKADVLAQLPQCKLLHFSGHGDSKPDPSQSLLVLQDWATNSLTVSDVRRTFHDSSSPFLAFLSACSSGQNKGKDLADESLHMISAMQLAGFRHVIGTLWGIFDQPCVEVADTFYATLHNCGGLTHDAVALGLHLAVRKLRDGKGDGPEKGRPKVFVDGQLVENSPRVAVSQLLSTAWLPYVHFGP</sequence>
<feature type="compositionally biased region" description="Basic and acidic residues" evidence="1">
    <location>
        <begin position="21"/>
        <end position="33"/>
    </location>
</feature>
<dbReference type="Pfam" id="PF12770">
    <property type="entry name" value="CHAT"/>
    <property type="match status" value="1"/>
</dbReference>
<protein>
    <recommendedName>
        <fullName evidence="2">CHAT domain-containing protein</fullName>
    </recommendedName>
</protein>
<gene>
    <name evidence="3" type="ORF">CSOL1703_00016433</name>
</gene>
<name>A0A9N9ZFZ0_9HYPO</name>
<dbReference type="AlphaFoldDB" id="A0A9N9ZFZ0"/>
<dbReference type="InterPro" id="IPR024983">
    <property type="entry name" value="CHAT_dom"/>
</dbReference>
<feature type="compositionally biased region" description="Low complexity" evidence="1">
    <location>
        <begin position="286"/>
        <end position="296"/>
    </location>
</feature>
<organism evidence="3 4">
    <name type="scientific">Clonostachys solani</name>
    <dbReference type="NCBI Taxonomy" id="160281"/>
    <lineage>
        <taxon>Eukaryota</taxon>
        <taxon>Fungi</taxon>
        <taxon>Dikarya</taxon>
        <taxon>Ascomycota</taxon>
        <taxon>Pezizomycotina</taxon>
        <taxon>Sordariomycetes</taxon>
        <taxon>Hypocreomycetidae</taxon>
        <taxon>Hypocreales</taxon>
        <taxon>Bionectriaceae</taxon>
        <taxon>Clonostachys</taxon>
    </lineage>
</organism>
<feature type="region of interest" description="Disordered" evidence="1">
    <location>
        <begin position="1"/>
        <end position="45"/>
    </location>
</feature>
<keyword evidence="4" id="KW-1185">Reference proteome</keyword>
<feature type="region of interest" description="Disordered" evidence="1">
    <location>
        <begin position="281"/>
        <end position="322"/>
    </location>
</feature>
<dbReference type="EMBL" id="CABFOC020000052">
    <property type="protein sequence ID" value="CAH0054873.1"/>
    <property type="molecule type" value="Genomic_DNA"/>
</dbReference>
<evidence type="ECO:0000259" key="2">
    <source>
        <dbReference type="Pfam" id="PF12770"/>
    </source>
</evidence>
<evidence type="ECO:0000313" key="4">
    <source>
        <dbReference type="Proteomes" id="UP000775872"/>
    </source>
</evidence>
<feature type="region of interest" description="Disordered" evidence="1">
    <location>
        <begin position="79"/>
        <end position="101"/>
    </location>
</feature>